<dbReference type="Pfam" id="PF12668">
    <property type="entry name" value="DUF3791"/>
    <property type="match status" value="1"/>
</dbReference>
<dbReference type="AlphaFoldDB" id="A0A369ZTJ9"/>
<dbReference type="EMBL" id="QEQF01000003">
    <property type="protein sequence ID" value="RDF10775.1"/>
    <property type="molecule type" value="Genomic_DNA"/>
</dbReference>
<accession>A0A369ZTJ9</accession>
<reference evidence="1 2" key="1">
    <citation type="submission" date="2018-05" db="EMBL/GenBank/DDBJ databases">
        <title>Draft Genome Sequences for a Diverse set of 7 Haemophilus Species.</title>
        <authorList>
            <person name="Nichols M."/>
            <person name="Topaz N."/>
            <person name="Wang X."/>
            <person name="Wang X."/>
            <person name="Boxrud D."/>
        </authorList>
    </citation>
    <scope>NUCLEOTIDE SEQUENCE [LARGE SCALE GENOMIC DNA]</scope>
    <source>
        <strain evidence="1 2">C2014016342</strain>
    </source>
</reference>
<sequence length="53" mass="6327">MNPSSSADKILNQWEELGLTQFIYDMYKVYHIERLQNAFEDIDKLIKEKTTAF</sequence>
<gene>
    <name evidence="1" type="ORF">DPV92_04305</name>
</gene>
<evidence type="ECO:0000313" key="2">
    <source>
        <dbReference type="Proteomes" id="UP000253945"/>
    </source>
</evidence>
<name>A0A369ZTJ9_9PAST</name>
<keyword evidence="2" id="KW-1185">Reference proteome</keyword>
<evidence type="ECO:0000313" key="1">
    <source>
        <dbReference type="EMBL" id="RDF10775.1"/>
    </source>
</evidence>
<organism evidence="1 2">
    <name type="scientific">Haemophilus paraphrohaemolyticus</name>
    <dbReference type="NCBI Taxonomy" id="736"/>
    <lineage>
        <taxon>Bacteria</taxon>
        <taxon>Pseudomonadati</taxon>
        <taxon>Pseudomonadota</taxon>
        <taxon>Gammaproteobacteria</taxon>
        <taxon>Pasteurellales</taxon>
        <taxon>Pasteurellaceae</taxon>
        <taxon>Haemophilus</taxon>
    </lineage>
</organism>
<dbReference type="STRING" id="736.B0184_04955"/>
<dbReference type="InterPro" id="IPR024269">
    <property type="entry name" value="DUF3791"/>
</dbReference>
<dbReference type="Proteomes" id="UP000253945">
    <property type="component" value="Unassembled WGS sequence"/>
</dbReference>
<comment type="caution">
    <text evidence="1">The sequence shown here is derived from an EMBL/GenBank/DDBJ whole genome shotgun (WGS) entry which is preliminary data.</text>
</comment>
<protein>
    <submittedName>
        <fullName evidence="1">DUF3791 domain-containing protein</fullName>
    </submittedName>
</protein>
<proteinExistence type="predicted"/>